<dbReference type="PANTHER" id="PTHR14958:SF29">
    <property type="entry name" value="INSOMNIAC, ISOFORM B"/>
    <property type="match status" value="1"/>
</dbReference>
<organism evidence="1 2">
    <name type="scientific">Meganyctiphanes norvegica</name>
    <name type="common">Northern krill</name>
    <name type="synonym">Thysanopoda norvegica</name>
    <dbReference type="NCBI Taxonomy" id="48144"/>
    <lineage>
        <taxon>Eukaryota</taxon>
        <taxon>Metazoa</taxon>
        <taxon>Ecdysozoa</taxon>
        <taxon>Arthropoda</taxon>
        <taxon>Crustacea</taxon>
        <taxon>Multicrustacea</taxon>
        <taxon>Malacostraca</taxon>
        <taxon>Eumalacostraca</taxon>
        <taxon>Eucarida</taxon>
        <taxon>Euphausiacea</taxon>
        <taxon>Euphausiidae</taxon>
        <taxon>Meganyctiphanes</taxon>
    </lineage>
</organism>
<dbReference type="FunFam" id="3.30.70.2000:FF:000001">
    <property type="entry name" value="Potassium channel tetramerization domain-containing 17"/>
    <property type="match status" value="1"/>
</dbReference>
<gene>
    <name evidence="1" type="ORF">MNOR_LOCUS8684</name>
</gene>
<reference evidence="1 2" key="1">
    <citation type="submission" date="2024-05" db="EMBL/GenBank/DDBJ databases">
        <authorList>
            <person name="Wallberg A."/>
        </authorList>
    </citation>
    <scope>NUCLEOTIDE SEQUENCE [LARGE SCALE GENOMIC DNA]</scope>
</reference>
<dbReference type="Gene3D" id="6.10.140.750">
    <property type="match status" value="1"/>
</dbReference>
<dbReference type="GO" id="GO:0031463">
    <property type="term" value="C:Cul3-RING ubiquitin ligase complex"/>
    <property type="evidence" value="ECO:0007669"/>
    <property type="project" value="TreeGrafter"/>
</dbReference>
<dbReference type="Gene3D" id="3.30.70.2000">
    <property type="match status" value="1"/>
</dbReference>
<accession>A0AAV2Q7R1</accession>
<dbReference type="GO" id="GO:0097602">
    <property type="term" value="F:cullin family protein binding"/>
    <property type="evidence" value="ECO:0007669"/>
    <property type="project" value="TreeGrafter"/>
</dbReference>
<keyword evidence="2" id="KW-1185">Reference proteome</keyword>
<comment type="caution">
    <text evidence="1">The sequence shown here is derived from an EMBL/GenBank/DDBJ whole genome shotgun (WGS) entry which is preliminary data.</text>
</comment>
<dbReference type="GO" id="GO:0005737">
    <property type="term" value="C:cytoplasm"/>
    <property type="evidence" value="ECO:0007669"/>
    <property type="project" value="TreeGrafter"/>
</dbReference>
<evidence type="ECO:0000313" key="2">
    <source>
        <dbReference type="Proteomes" id="UP001497623"/>
    </source>
</evidence>
<protein>
    <recommendedName>
        <fullName evidence="3">BTB/POZ domain-containing protein KCTD5</fullName>
    </recommendedName>
</protein>
<evidence type="ECO:0000313" key="1">
    <source>
        <dbReference type="EMBL" id="CAL4071898.1"/>
    </source>
</evidence>
<sequence>GVLEEAEFYNITELIRLVKERINQRDNRPPKAAKKHMYRVLQCHENELTQLVSTMSDGWKFEQLINIGSQYSYGSEDHSEFLCVVSREYSSSHQCADRTDHLDLHNSKDCRKLNFMYNLSGSP</sequence>
<proteinExistence type="predicted"/>
<dbReference type="AlphaFoldDB" id="A0AAV2Q7R1"/>
<dbReference type="Proteomes" id="UP001497623">
    <property type="component" value="Unassembled WGS sequence"/>
</dbReference>
<name>A0AAV2Q7R1_MEGNR</name>
<dbReference type="PANTHER" id="PTHR14958">
    <property type="entry name" value="POTASSIUM CHANNEL TETRAMERISATION DOMAIN CONTAINING PROTEIN"/>
    <property type="match status" value="1"/>
</dbReference>
<feature type="non-terminal residue" evidence="1">
    <location>
        <position position="1"/>
    </location>
</feature>
<evidence type="ECO:0008006" key="3">
    <source>
        <dbReference type="Google" id="ProtNLM"/>
    </source>
</evidence>
<dbReference type="EMBL" id="CAXKWB010004062">
    <property type="protein sequence ID" value="CAL4071898.1"/>
    <property type="molecule type" value="Genomic_DNA"/>
</dbReference>
<dbReference type="GO" id="GO:0043161">
    <property type="term" value="P:proteasome-mediated ubiquitin-dependent protein catabolic process"/>
    <property type="evidence" value="ECO:0007669"/>
    <property type="project" value="TreeGrafter"/>
</dbReference>